<dbReference type="AlphaFoldDB" id="A0A3N6M9L9"/>
<dbReference type="Proteomes" id="UP000273828">
    <property type="component" value="Unassembled WGS sequence"/>
</dbReference>
<feature type="region of interest" description="Disordered" evidence="1">
    <location>
        <begin position="503"/>
        <end position="542"/>
    </location>
</feature>
<dbReference type="RefSeq" id="WP_124176875.1">
    <property type="nucleotide sequence ID" value="NZ_REFY01000001.1"/>
</dbReference>
<organism evidence="2 3">
    <name type="scientific">Natrarchaeobius halalkaliphilus</name>
    <dbReference type="NCBI Taxonomy" id="1679091"/>
    <lineage>
        <taxon>Archaea</taxon>
        <taxon>Methanobacteriati</taxon>
        <taxon>Methanobacteriota</taxon>
        <taxon>Stenosarchaea group</taxon>
        <taxon>Halobacteria</taxon>
        <taxon>Halobacteriales</taxon>
        <taxon>Natrialbaceae</taxon>
        <taxon>Natrarchaeobius</taxon>
    </lineage>
</organism>
<dbReference type="OrthoDB" id="85977at2157"/>
<evidence type="ECO:0000313" key="3">
    <source>
        <dbReference type="Proteomes" id="UP000273828"/>
    </source>
</evidence>
<reference evidence="2 3" key="1">
    <citation type="submission" date="2018-10" db="EMBL/GenBank/DDBJ databases">
        <title>Natrarchaeobius chitinivorans gen. nov., sp. nov., and Natrarchaeobius haloalkaliphilus sp. nov., alkaliphilic, chitin-utilizing haloarchaea from hypersaline alkaline lakes.</title>
        <authorList>
            <person name="Sorokin D.Y."/>
            <person name="Elcheninov A.G."/>
            <person name="Kostrikina N.A."/>
            <person name="Bale N.J."/>
            <person name="Sinninghe Damste J.S."/>
            <person name="Khijniak T.V."/>
            <person name="Kublanov I.V."/>
            <person name="Toshchakov S.V."/>
        </authorList>
    </citation>
    <scope>NUCLEOTIDE SEQUENCE [LARGE SCALE GENOMIC DNA]</scope>
    <source>
        <strain evidence="2 3">AArcht-Sl</strain>
    </source>
</reference>
<comment type="caution">
    <text evidence="2">The sequence shown here is derived from an EMBL/GenBank/DDBJ whole genome shotgun (WGS) entry which is preliminary data.</text>
</comment>
<feature type="compositionally biased region" description="Acidic residues" evidence="1">
    <location>
        <begin position="408"/>
        <end position="424"/>
    </location>
</feature>
<name>A0A3N6M9L9_9EURY</name>
<sequence>MRPTRTQIGVAFVAVAAIALLVVLASGGPLGGAFGESDPSADGSSDDRTVGPDTTETVGYVEGYWHDDDLPVDERDDAALSPDELEAVVYRSMARVEEIRGLTFENEVSVEIVSREEYRNESDDLFRNVSEGERLQQNVNFEALFVVDRATDAEDEFDSLYGGAVDGYYDPGNEEIVVVSDTPDAPETDEIILGHELLHALQDQQFDLSSFDRDTIDRSAATNGLVEGDAVWVETEYERRCGEEWTCVRPESATSSAADLNWGLYLIVYQPYNDGPDYVEYLREQDGGWAAVDAAYDDPPTSSAEVIRPGDDGERIDVGVPDRSSDDWTPHEVDGEVATETVGEVGMVSMFAAGAFDADRPTVLEYDAVVTADLGYEYDQPYTDGWAGDQLVTYVRTDDGPDERSDDGGEQQADDADGSADAVEETGYVWRTEWRTDEDAREFLDGYLSLLEGYDAEPVDDRANTVEIESDYPGAYAVDHDGQSVTIVRAPSAAAIDEIHADIDPDDTDSFELEDDEADATGTGDPTEDEAGDEVDAIGGTGAGGDSVLVVATVVAGTGVAIVVLRRRRSSAGESSVESELVATEAAERGPKEPGDG</sequence>
<feature type="compositionally biased region" description="Acidic residues" evidence="1">
    <location>
        <begin position="504"/>
        <end position="519"/>
    </location>
</feature>
<keyword evidence="3" id="KW-1185">Reference proteome</keyword>
<gene>
    <name evidence="2" type="ORF">EA462_01900</name>
</gene>
<feature type="region of interest" description="Disordered" evidence="1">
    <location>
        <begin position="567"/>
        <end position="597"/>
    </location>
</feature>
<evidence type="ECO:0000256" key="1">
    <source>
        <dbReference type="SAM" id="MobiDB-lite"/>
    </source>
</evidence>
<protein>
    <recommendedName>
        <fullName evidence="4">PGF-CTERM sorting domain-containing protein</fullName>
    </recommendedName>
</protein>
<evidence type="ECO:0008006" key="4">
    <source>
        <dbReference type="Google" id="ProtNLM"/>
    </source>
</evidence>
<evidence type="ECO:0000313" key="2">
    <source>
        <dbReference type="EMBL" id="RQG92990.1"/>
    </source>
</evidence>
<proteinExistence type="predicted"/>
<dbReference type="NCBIfam" id="NF038145">
    <property type="entry name" value="Hvo_1808_fam"/>
    <property type="match status" value="1"/>
</dbReference>
<feature type="compositionally biased region" description="Basic and acidic residues" evidence="1">
    <location>
        <begin position="396"/>
        <end position="407"/>
    </location>
</feature>
<feature type="region of interest" description="Disordered" evidence="1">
    <location>
        <begin position="396"/>
        <end position="425"/>
    </location>
</feature>
<dbReference type="InterPro" id="IPR047792">
    <property type="entry name" value="Hvo_1808-like"/>
</dbReference>
<feature type="region of interest" description="Disordered" evidence="1">
    <location>
        <begin position="35"/>
        <end position="55"/>
    </location>
</feature>
<accession>A0A3N6M9L9</accession>
<feature type="compositionally biased region" description="Basic and acidic residues" evidence="1">
    <location>
        <begin position="586"/>
        <end position="597"/>
    </location>
</feature>
<feature type="compositionally biased region" description="Acidic residues" evidence="1">
    <location>
        <begin position="526"/>
        <end position="536"/>
    </location>
</feature>
<dbReference type="EMBL" id="REFY01000001">
    <property type="protein sequence ID" value="RQG92990.1"/>
    <property type="molecule type" value="Genomic_DNA"/>
</dbReference>